<evidence type="ECO:0000256" key="3">
    <source>
        <dbReference type="ARBA" id="ARBA00023015"/>
    </source>
</evidence>
<evidence type="ECO:0000256" key="1">
    <source>
        <dbReference type="ARBA" id="ARBA00022553"/>
    </source>
</evidence>
<accession>A0A1I5LPT1</accession>
<keyword evidence="3" id="KW-0805">Transcription regulation</keyword>
<keyword evidence="11" id="KW-1185">Reference proteome</keyword>
<dbReference type="Pfam" id="PF00072">
    <property type="entry name" value="Response_reg"/>
    <property type="match status" value="1"/>
</dbReference>
<feature type="DNA-binding region" description="OmpR/PhoB-type" evidence="7">
    <location>
        <begin position="125"/>
        <end position="224"/>
    </location>
</feature>
<organism evidence="10 11">
    <name type="scientific">Hydrogenimonas thermophila</name>
    <dbReference type="NCBI Taxonomy" id="223786"/>
    <lineage>
        <taxon>Bacteria</taxon>
        <taxon>Pseudomonadati</taxon>
        <taxon>Campylobacterota</taxon>
        <taxon>Epsilonproteobacteria</taxon>
        <taxon>Campylobacterales</taxon>
        <taxon>Hydrogenimonadaceae</taxon>
        <taxon>Hydrogenimonas</taxon>
    </lineage>
</organism>
<dbReference type="RefSeq" id="WP_092910610.1">
    <property type="nucleotide sequence ID" value="NZ_FOXB01000003.1"/>
</dbReference>
<dbReference type="GO" id="GO:0000156">
    <property type="term" value="F:phosphorelay response regulator activity"/>
    <property type="evidence" value="ECO:0007669"/>
    <property type="project" value="TreeGrafter"/>
</dbReference>
<dbReference type="PANTHER" id="PTHR48111:SF22">
    <property type="entry name" value="REGULATOR OF RPOS"/>
    <property type="match status" value="1"/>
</dbReference>
<dbReference type="SMART" id="SM00448">
    <property type="entry name" value="REC"/>
    <property type="match status" value="1"/>
</dbReference>
<dbReference type="Gene3D" id="3.40.50.2300">
    <property type="match status" value="1"/>
</dbReference>
<dbReference type="STRING" id="223786.SAMN05216234_103120"/>
<dbReference type="GO" id="GO:0005829">
    <property type="term" value="C:cytosol"/>
    <property type="evidence" value="ECO:0007669"/>
    <property type="project" value="TreeGrafter"/>
</dbReference>
<dbReference type="AlphaFoldDB" id="A0A1I5LPT1"/>
<evidence type="ECO:0000259" key="9">
    <source>
        <dbReference type="PROSITE" id="PS51755"/>
    </source>
</evidence>
<dbReference type="PANTHER" id="PTHR48111">
    <property type="entry name" value="REGULATOR OF RPOS"/>
    <property type="match status" value="1"/>
</dbReference>
<dbReference type="Gene3D" id="6.10.250.690">
    <property type="match status" value="1"/>
</dbReference>
<dbReference type="InterPro" id="IPR001789">
    <property type="entry name" value="Sig_transdc_resp-reg_receiver"/>
</dbReference>
<dbReference type="Gene3D" id="1.10.10.10">
    <property type="entry name" value="Winged helix-like DNA-binding domain superfamily/Winged helix DNA-binding domain"/>
    <property type="match status" value="1"/>
</dbReference>
<protein>
    <submittedName>
        <fullName evidence="10">Two-component system, OmpR family, response regulator</fullName>
    </submittedName>
</protein>
<reference evidence="10 11" key="1">
    <citation type="submission" date="2016-10" db="EMBL/GenBank/DDBJ databases">
        <authorList>
            <person name="de Groot N.N."/>
        </authorList>
    </citation>
    <scope>NUCLEOTIDE SEQUENCE [LARGE SCALE GENOMIC DNA]</scope>
    <source>
        <strain evidence="10 11">EP1-55-1</strain>
    </source>
</reference>
<dbReference type="InterPro" id="IPR039420">
    <property type="entry name" value="WalR-like"/>
</dbReference>
<dbReference type="GO" id="GO:0000976">
    <property type="term" value="F:transcription cis-regulatory region binding"/>
    <property type="evidence" value="ECO:0007669"/>
    <property type="project" value="TreeGrafter"/>
</dbReference>
<dbReference type="InterPro" id="IPR011006">
    <property type="entry name" value="CheY-like_superfamily"/>
</dbReference>
<feature type="modified residue" description="4-aspartylphosphate" evidence="6">
    <location>
        <position position="52"/>
    </location>
</feature>
<keyword evidence="1 6" id="KW-0597">Phosphoprotein</keyword>
<keyword evidence="5" id="KW-0804">Transcription</keyword>
<sequence>MVKVLMIEDDEELAEILSEYLQRFNIETVNVPDPFLGLSKLETQPFDLVILDLSLPGMDGLDVCEQIRKRNDIPIIISSARNDLTDKIVGLEKGADDYLPKPYDPRELVARIKTILRRIGREKSEDSKNSAELRFDKNSRMIYFRGEPLHLTAAEYGILTYLLEHANEVVSREDLIYNVDAIHEDSSLKSIDVIISRIRHKLEDNPKQPRFIRSVRGLGYRLTP</sequence>
<evidence type="ECO:0000256" key="4">
    <source>
        <dbReference type="ARBA" id="ARBA00023125"/>
    </source>
</evidence>
<dbReference type="Proteomes" id="UP000199227">
    <property type="component" value="Unassembled WGS sequence"/>
</dbReference>
<gene>
    <name evidence="10" type="ORF">SAMN05216234_103120</name>
</gene>
<dbReference type="GO" id="GO:0006355">
    <property type="term" value="P:regulation of DNA-templated transcription"/>
    <property type="evidence" value="ECO:0007669"/>
    <property type="project" value="InterPro"/>
</dbReference>
<evidence type="ECO:0000313" key="11">
    <source>
        <dbReference type="Proteomes" id="UP000199227"/>
    </source>
</evidence>
<dbReference type="PROSITE" id="PS50110">
    <property type="entry name" value="RESPONSE_REGULATORY"/>
    <property type="match status" value="1"/>
</dbReference>
<dbReference type="GO" id="GO:0032993">
    <property type="term" value="C:protein-DNA complex"/>
    <property type="evidence" value="ECO:0007669"/>
    <property type="project" value="TreeGrafter"/>
</dbReference>
<evidence type="ECO:0000256" key="7">
    <source>
        <dbReference type="PROSITE-ProRule" id="PRU01091"/>
    </source>
</evidence>
<dbReference type="InterPro" id="IPR036388">
    <property type="entry name" value="WH-like_DNA-bd_sf"/>
</dbReference>
<name>A0A1I5LPT1_9BACT</name>
<keyword evidence="4 7" id="KW-0238">DNA-binding</keyword>
<evidence type="ECO:0000259" key="8">
    <source>
        <dbReference type="PROSITE" id="PS50110"/>
    </source>
</evidence>
<dbReference type="Pfam" id="PF00486">
    <property type="entry name" value="Trans_reg_C"/>
    <property type="match status" value="1"/>
</dbReference>
<evidence type="ECO:0000256" key="2">
    <source>
        <dbReference type="ARBA" id="ARBA00023012"/>
    </source>
</evidence>
<proteinExistence type="predicted"/>
<dbReference type="SMART" id="SM00862">
    <property type="entry name" value="Trans_reg_C"/>
    <property type="match status" value="1"/>
</dbReference>
<dbReference type="SUPFAM" id="SSF46894">
    <property type="entry name" value="C-terminal effector domain of the bipartite response regulators"/>
    <property type="match status" value="1"/>
</dbReference>
<feature type="domain" description="OmpR/PhoB-type" evidence="9">
    <location>
        <begin position="125"/>
        <end position="224"/>
    </location>
</feature>
<dbReference type="SUPFAM" id="SSF52172">
    <property type="entry name" value="CheY-like"/>
    <property type="match status" value="1"/>
</dbReference>
<evidence type="ECO:0000256" key="6">
    <source>
        <dbReference type="PROSITE-ProRule" id="PRU00169"/>
    </source>
</evidence>
<dbReference type="OrthoDB" id="165980at2"/>
<evidence type="ECO:0000313" key="10">
    <source>
        <dbReference type="EMBL" id="SFO99167.1"/>
    </source>
</evidence>
<dbReference type="InterPro" id="IPR016032">
    <property type="entry name" value="Sig_transdc_resp-reg_C-effctor"/>
</dbReference>
<keyword evidence="2" id="KW-0902">Two-component regulatory system</keyword>
<dbReference type="EMBL" id="FOXB01000003">
    <property type="protein sequence ID" value="SFO99167.1"/>
    <property type="molecule type" value="Genomic_DNA"/>
</dbReference>
<dbReference type="PROSITE" id="PS51755">
    <property type="entry name" value="OMPR_PHOB"/>
    <property type="match status" value="1"/>
</dbReference>
<feature type="domain" description="Response regulatory" evidence="8">
    <location>
        <begin position="3"/>
        <end position="116"/>
    </location>
</feature>
<dbReference type="CDD" id="cd00383">
    <property type="entry name" value="trans_reg_C"/>
    <property type="match status" value="1"/>
</dbReference>
<evidence type="ECO:0000256" key="5">
    <source>
        <dbReference type="ARBA" id="ARBA00023163"/>
    </source>
</evidence>
<dbReference type="InterPro" id="IPR001867">
    <property type="entry name" value="OmpR/PhoB-type_DNA-bd"/>
</dbReference>